<dbReference type="EMBL" id="CH408029">
    <property type="protein sequence ID" value="EAQ91787.1"/>
    <property type="molecule type" value="Genomic_DNA"/>
</dbReference>
<evidence type="ECO:0000256" key="1">
    <source>
        <dbReference type="ARBA" id="ARBA00006484"/>
    </source>
</evidence>
<dbReference type="InterPro" id="IPR051911">
    <property type="entry name" value="SDR_oxidoreductase"/>
</dbReference>
<dbReference type="InterPro" id="IPR002347">
    <property type="entry name" value="SDR_fam"/>
</dbReference>
<dbReference type="GeneID" id="4387589"/>
<feature type="signal peptide" evidence="4">
    <location>
        <begin position="1"/>
        <end position="33"/>
    </location>
</feature>
<dbReference type="GO" id="GO:0016491">
    <property type="term" value="F:oxidoreductase activity"/>
    <property type="evidence" value="ECO:0007669"/>
    <property type="project" value="UniProtKB-KW"/>
</dbReference>
<feature type="chain" id="PRO_5004209483" evidence="4">
    <location>
        <begin position="34"/>
        <end position="299"/>
    </location>
</feature>
<dbReference type="HOGENOM" id="CLU_010194_2_9_1"/>
<keyword evidence="2" id="KW-0560">Oxidoreductase</keyword>
<name>Q2HID2_CHAGB</name>
<dbReference type="OMA" id="IMHHMPI"/>
<evidence type="ECO:0000313" key="6">
    <source>
        <dbReference type="Proteomes" id="UP000001056"/>
    </source>
</evidence>
<organism evidence="5 6">
    <name type="scientific">Chaetomium globosum (strain ATCC 6205 / CBS 148.51 / DSM 1962 / NBRC 6347 / NRRL 1970)</name>
    <name type="common">Soil fungus</name>
    <dbReference type="NCBI Taxonomy" id="306901"/>
    <lineage>
        <taxon>Eukaryota</taxon>
        <taxon>Fungi</taxon>
        <taxon>Dikarya</taxon>
        <taxon>Ascomycota</taxon>
        <taxon>Pezizomycotina</taxon>
        <taxon>Sordariomycetes</taxon>
        <taxon>Sordariomycetidae</taxon>
        <taxon>Sordariales</taxon>
        <taxon>Chaetomiaceae</taxon>
        <taxon>Chaetomium</taxon>
    </lineage>
</organism>
<keyword evidence="6" id="KW-1185">Reference proteome</keyword>
<dbReference type="InParanoid" id="Q2HID2"/>
<dbReference type="PRINTS" id="PR00080">
    <property type="entry name" value="SDRFAMILY"/>
</dbReference>
<dbReference type="Pfam" id="PF00106">
    <property type="entry name" value="adh_short"/>
    <property type="match status" value="1"/>
</dbReference>
<reference evidence="6" key="1">
    <citation type="journal article" date="2015" name="Genome Announc.">
        <title>Draft genome sequence of the cellulolytic fungus Chaetomium globosum.</title>
        <authorList>
            <person name="Cuomo C.A."/>
            <person name="Untereiner W.A."/>
            <person name="Ma L.-J."/>
            <person name="Grabherr M."/>
            <person name="Birren B.W."/>
        </authorList>
    </citation>
    <scope>NUCLEOTIDE SEQUENCE [LARGE SCALE GENOMIC DNA]</scope>
    <source>
        <strain evidence="6">ATCC 6205 / CBS 148.51 / DSM 1962 / NBRC 6347 / NRRL 1970</strain>
    </source>
</reference>
<evidence type="ECO:0000313" key="5">
    <source>
        <dbReference type="EMBL" id="EAQ91787.1"/>
    </source>
</evidence>
<protein>
    <submittedName>
        <fullName evidence="5">Uncharacterized protein</fullName>
    </submittedName>
</protein>
<dbReference type="PANTHER" id="PTHR43976:SF16">
    <property type="entry name" value="SHORT-CHAIN DEHYDROGENASE_REDUCTASE FAMILY PROTEIN"/>
    <property type="match status" value="1"/>
</dbReference>
<evidence type="ECO:0000256" key="3">
    <source>
        <dbReference type="RuleBase" id="RU000363"/>
    </source>
</evidence>
<gene>
    <name evidence="5" type="ORF">CHGG_00022</name>
</gene>
<comment type="similarity">
    <text evidence="1 3">Belongs to the short-chain dehydrogenases/reductases (SDR) family.</text>
</comment>
<dbReference type="Gene3D" id="3.40.50.720">
    <property type="entry name" value="NAD(P)-binding Rossmann-like Domain"/>
    <property type="match status" value="1"/>
</dbReference>
<keyword evidence="4" id="KW-0732">Signal</keyword>
<sequence>MAKGLCATRMQVSGSHLLSLAGLVLLTNHGSSGSGAQFDHVLPLRLQSHFVRSTTTALHLMTPGVMTTNKRVWLITGTSSSLGHEIARAALALGDVVVATARDPRKLADLSAAGAITEQLDVTAPDTTLSTTITRIVQRTGTIDVLVNNAGYILAGAVEEASRDEAQDQFATNVFGQLNVARAVLPHMRRQRSGVIANLGSMTGWQGGPAVGLYCASKACAGILSEALRAEVAHLSITVTAVEPGAFRTDFLAQGHKVRAAKHISELDEGTSGTHDVLPAYNQRQPGDPVKAARLIVEG</sequence>
<dbReference type="SUPFAM" id="SSF51735">
    <property type="entry name" value="NAD(P)-binding Rossmann-fold domains"/>
    <property type="match status" value="1"/>
</dbReference>
<dbReference type="PRINTS" id="PR00081">
    <property type="entry name" value="GDHRDH"/>
</dbReference>
<proteinExistence type="inferred from homology"/>
<dbReference type="Proteomes" id="UP000001056">
    <property type="component" value="Unassembled WGS sequence"/>
</dbReference>
<dbReference type="PANTHER" id="PTHR43976">
    <property type="entry name" value="SHORT CHAIN DEHYDROGENASE"/>
    <property type="match status" value="1"/>
</dbReference>
<evidence type="ECO:0000256" key="2">
    <source>
        <dbReference type="ARBA" id="ARBA00023002"/>
    </source>
</evidence>
<dbReference type="OrthoDB" id="1274115at2759"/>
<evidence type="ECO:0000256" key="4">
    <source>
        <dbReference type="SAM" id="SignalP"/>
    </source>
</evidence>
<dbReference type="InterPro" id="IPR036291">
    <property type="entry name" value="NAD(P)-bd_dom_sf"/>
</dbReference>
<accession>Q2HID2</accession>
<dbReference type="VEuPathDB" id="FungiDB:CHGG_00022"/>
<dbReference type="CDD" id="cd05374">
    <property type="entry name" value="17beta-HSD-like_SDR_c"/>
    <property type="match status" value="1"/>
</dbReference>
<dbReference type="RefSeq" id="XP_001219243.1">
    <property type="nucleotide sequence ID" value="XM_001219242.1"/>
</dbReference>
<dbReference type="AlphaFoldDB" id="Q2HID2"/>
<dbReference type="eggNOG" id="KOG1209">
    <property type="taxonomic scope" value="Eukaryota"/>
</dbReference>